<evidence type="ECO:0000259" key="8">
    <source>
        <dbReference type="Pfam" id="PF13649"/>
    </source>
</evidence>
<keyword evidence="4 6" id="KW-1133">Transmembrane helix</keyword>
<dbReference type="InterPro" id="IPR050545">
    <property type="entry name" value="Mycobact_MmpL"/>
</dbReference>
<feature type="transmembrane region" description="Helical" evidence="6">
    <location>
        <begin position="758"/>
        <end position="777"/>
    </location>
</feature>
<evidence type="ECO:0000259" key="7">
    <source>
        <dbReference type="Pfam" id="PF03176"/>
    </source>
</evidence>
<dbReference type="InterPro" id="IPR041698">
    <property type="entry name" value="Methyltransf_25"/>
</dbReference>
<evidence type="ECO:0000256" key="3">
    <source>
        <dbReference type="ARBA" id="ARBA00022692"/>
    </source>
</evidence>
<feature type="transmembrane region" description="Helical" evidence="6">
    <location>
        <begin position="666"/>
        <end position="685"/>
    </location>
</feature>
<dbReference type="InterPro" id="IPR004869">
    <property type="entry name" value="MMPL_dom"/>
</dbReference>
<dbReference type="Proteomes" id="UP000001822">
    <property type="component" value="Chromosome"/>
</dbReference>
<accession>A0A6N4SSP3</accession>
<dbReference type="GO" id="GO:0005886">
    <property type="term" value="C:plasma membrane"/>
    <property type="evidence" value="ECO:0007669"/>
    <property type="project" value="UniProtKB-SubCell"/>
</dbReference>
<dbReference type="InterPro" id="IPR029063">
    <property type="entry name" value="SAM-dependent_MTases_sf"/>
</dbReference>
<feature type="transmembrane region" description="Helical" evidence="6">
    <location>
        <begin position="784"/>
        <end position="812"/>
    </location>
</feature>
<evidence type="ECO:0000256" key="5">
    <source>
        <dbReference type="ARBA" id="ARBA00023136"/>
    </source>
</evidence>
<keyword evidence="3 6" id="KW-0812">Transmembrane</keyword>
<dbReference type="PANTHER" id="PTHR33406:SF13">
    <property type="entry name" value="MEMBRANE PROTEIN YDFJ"/>
    <property type="match status" value="1"/>
</dbReference>
<feature type="domain" description="Membrane transport protein MMPL" evidence="7">
    <location>
        <begin position="202"/>
        <end position="412"/>
    </location>
</feature>
<dbReference type="SUPFAM" id="SSF53335">
    <property type="entry name" value="S-adenosyl-L-methionine-dependent methyltransferases"/>
    <property type="match status" value="1"/>
</dbReference>
<name>A0A6N4SSP3_CYTH3</name>
<dbReference type="Gene3D" id="3.40.50.150">
    <property type="entry name" value="Vaccinia Virus protein VP39"/>
    <property type="match status" value="1"/>
</dbReference>
<feature type="transmembrane region" description="Helical" evidence="6">
    <location>
        <begin position="386"/>
        <end position="409"/>
    </location>
</feature>
<dbReference type="RefSeq" id="WP_011585488.1">
    <property type="nucleotide sequence ID" value="NC_008255.1"/>
</dbReference>
<dbReference type="CDD" id="cd02440">
    <property type="entry name" value="AdoMet_MTases"/>
    <property type="match status" value="1"/>
</dbReference>
<feature type="transmembrane region" description="Helical" evidence="6">
    <location>
        <begin position="18"/>
        <end position="35"/>
    </location>
</feature>
<feature type="transmembrane region" description="Helical" evidence="6">
    <location>
        <begin position="691"/>
        <end position="711"/>
    </location>
</feature>
<protein>
    <submittedName>
        <fullName evidence="9">Uncharacterized protein</fullName>
    </submittedName>
</protein>
<dbReference type="KEGG" id="chu:CHU_2108"/>
<gene>
    <name evidence="9" type="ordered locus">CHU_2108</name>
</gene>
<dbReference type="PANTHER" id="PTHR33406">
    <property type="entry name" value="MEMBRANE PROTEIN MJ1562-RELATED"/>
    <property type="match status" value="1"/>
</dbReference>
<keyword evidence="2" id="KW-1003">Cell membrane</keyword>
<comment type="subcellular location">
    <subcellularLocation>
        <location evidence="1">Cell membrane</location>
        <topology evidence="1">Multi-pass membrane protein</topology>
    </subcellularLocation>
</comment>
<feature type="transmembrane region" description="Helical" evidence="6">
    <location>
        <begin position="361"/>
        <end position="379"/>
    </location>
</feature>
<evidence type="ECO:0000256" key="2">
    <source>
        <dbReference type="ARBA" id="ARBA00022475"/>
    </source>
</evidence>
<dbReference type="AlphaFoldDB" id="A0A6N4SSP3"/>
<feature type="domain" description="Membrane transport protein MMPL" evidence="7">
    <location>
        <begin position="664"/>
        <end position="808"/>
    </location>
</feature>
<feature type="transmembrane region" description="Helical" evidence="6">
    <location>
        <begin position="321"/>
        <end position="341"/>
    </location>
</feature>
<reference evidence="9 10" key="1">
    <citation type="journal article" date="2007" name="Appl. Environ. Microbiol.">
        <title>Genome sequence of the cellulolytic gliding bacterium Cytophaga hutchinsonii.</title>
        <authorList>
            <person name="Xie G."/>
            <person name="Bruce D.C."/>
            <person name="Challacombe J.F."/>
            <person name="Chertkov O."/>
            <person name="Detter J.C."/>
            <person name="Gilna P."/>
            <person name="Han C.S."/>
            <person name="Lucas S."/>
            <person name="Misra M."/>
            <person name="Myers G.L."/>
            <person name="Richardson P."/>
            <person name="Tapia R."/>
            <person name="Thayer N."/>
            <person name="Thompson L.S."/>
            <person name="Brettin T.S."/>
            <person name="Henrissat B."/>
            <person name="Wilson D.B."/>
            <person name="McBride M.J."/>
        </authorList>
    </citation>
    <scope>NUCLEOTIDE SEQUENCE [LARGE SCALE GENOMIC DNA]</scope>
    <source>
        <strain evidence="10">ATCC 33406 / DSM 1761 / CIP 103989 / NBRC 15051 / NCIMB 9469 / D465</strain>
    </source>
</reference>
<feature type="domain" description="Methyltransferase" evidence="8">
    <location>
        <begin position="1104"/>
        <end position="1197"/>
    </location>
</feature>
<evidence type="ECO:0000313" key="9">
    <source>
        <dbReference type="EMBL" id="ABG59371.1"/>
    </source>
</evidence>
<feature type="transmembrane region" description="Helical" evidence="6">
    <location>
        <begin position="718"/>
        <end position="738"/>
    </location>
</feature>
<dbReference type="Gene3D" id="1.20.1640.10">
    <property type="entry name" value="Multidrug efflux transporter AcrB transmembrane domain"/>
    <property type="match status" value="2"/>
</dbReference>
<feature type="transmembrane region" description="Helical" evidence="6">
    <location>
        <begin position="293"/>
        <end position="314"/>
    </location>
</feature>
<organism evidence="9 10">
    <name type="scientific">Cytophaga hutchinsonii (strain ATCC 33406 / DSM 1761 / CIP 103989 / NBRC 15051 / NCIMB 9469 / D465)</name>
    <dbReference type="NCBI Taxonomy" id="269798"/>
    <lineage>
        <taxon>Bacteria</taxon>
        <taxon>Pseudomonadati</taxon>
        <taxon>Bacteroidota</taxon>
        <taxon>Cytophagia</taxon>
        <taxon>Cytophagales</taxon>
        <taxon>Cytophagaceae</taxon>
        <taxon>Cytophaga</taxon>
    </lineage>
</organism>
<sequence length="1274" mass="143718">MNRIVVFFYEFFKTNKPVFYTVLISLFVAFGYFTSKISFQDDITKMIPDDASTNKYKTAIQDIRILDKIIVSFTTDQDGMEDSLIAAADRFVSDLNAQPQSHTWITEIRNEIDETRVAEVYELLYNNLPVYLSPSDYARIDSITTDSSIKESIDRGYHKLISPASLVLKQFVLKDPLAISSSALGKLQGMQAEENYELYNGHIFRKDKKTLVVFITPKYPPNKTRENGPLIDMLNKAAQTYSGATVNVNYFGAAAVAVANARQIEADIKIIATTAILVILVFLYLFYRSWSLPFLMMSPILFGGVFSLAMIYLIKGSISAIAIGAGSVIIGIALDYSFHVFAHYQHTRSIKAVVNDIATPMLIGSVSTVGAFFSLLYVHSEILSDFGLFAGLCLIGASLFALLFLPHLIEAFVSEKQLDKNEEVTKAKSFILKVIQVQPEKSKLFIGCIAVLTLIFVYFSNRVSFDSDLSKINYMSDELRVAENALYQNDTSAGKSVFLLFKGKTISEAIYRNETALPIIDSFKKQDIIHRYAGISGLLPSDSIQLKRIAAWNAYWTPEKIAQVQQSVAVHATALGFRPEAFTPFFELLSKKYAVMRAEDKTFMQHVFLKDYIQQDSNGVVVIASMRVPQTVDNKVYSTFDKIPGLTILDRQLFYNKFLVIIKDDFNQILMSTSILVFLILLISYGRIELAMISFFPMVISWFWILGLMGIFNIHFNIVNIIISTFVFGLGDDYSIFITDGLQKKYAEGKDNLPSYKVSIFLSAFTTIIAMGALIFAKHPALKSIAAISIIGITCVVIISYTLIPLLFKWVITNRTDKGKPPLTLITGFRTVFFFLDLGIMFLILCLLKLIFSLFSLLGLEKISRSIYKSVVCVGFKILIFFSYFLKQKKRAFRHLTKKDAFLILVNDETLLTKCILLSLHSKVVLLKDPTASYTLVEKALFYIQDLKPAPVCAASQAASIISGYVGNGYSPVYLIDTREAAVVSTEFVSAIKEANAEVAILFITGTELSLVKNDWVFNRAHITIQEQFVIASDSAEMQQLITTAFTRQLDEISVNRSMSVYFNKILTSYVYKGPVLEWYYRIKVGLEDSYNEFNTLVPRKGVIYDLGCGYGFLDYFLMHQSSERIITGVDYDGEKIIVANHSYLKNDQLTFIENDVMQVDMKDADAIIILDVLHYLSAENQRILIRRSFEKLNPGGILIIRDGDSSQESKHKGTKLTEFFSTKLLKFNKQTEEELCFISSDTIIKTLEDYNVQVSVVDTTVYTSNIMYYVVKQ</sequence>
<keyword evidence="10" id="KW-1185">Reference proteome</keyword>
<feature type="transmembrane region" description="Helical" evidence="6">
    <location>
        <begin position="867"/>
        <end position="886"/>
    </location>
</feature>
<dbReference type="OrthoDB" id="9803035at2"/>
<keyword evidence="5 6" id="KW-0472">Membrane</keyword>
<evidence type="ECO:0000256" key="4">
    <source>
        <dbReference type="ARBA" id="ARBA00022989"/>
    </source>
</evidence>
<feature type="transmembrane region" description="Helical" evidence="6">
    <location>
        <begin position="444"/>
        <end position="461"/>
    </location>
</feature>
<dbReference type="EMBL" id="CP000383">
    <property type="protein sequence ID" value="ABG59371.1"/>
    <property type="molecule type" value="Genomic_DNA"/>
</dbReference>
<proteinExistence type="predicted"/>
<dbReference type="Pfam" id="PF03176">
    <property type="entry name" value="MMPL"/>
    <property type="match status" value="2"/>
</dbReference>
<feature type="transmembrane region" description="Helical" evidence="6">
    <location>
        <begin position="270"/>
        <end position="287"/>
    </location>
</feature>
<dbReference type="Pfam" id="PF13649">
    <property type="entry name" value="Methyltransf_25"/>
    <property type="match status" value="1"/>
</dbReference>
<dbReference type="SUPFAM" id="SSF82866">
    <property type="entry name" value="Multidrug efflux transporter AcrB transmembrane domain"/>
    <property type="match status" value="2"/>
</dbReference>
<feature type="transmembrane region" description="Helical" evidence="6">
    <location>
        <begin position="832"/>
        <end position="855"/>
    </location>
</feature>
<evidence type="ECO:0000256" key="6">
    <source>
        <dbReference type="SAM" id="Phobius"/>
    </source>
</evidence>
<evidence type="ECO:0000313" key="10">
    <source>
        <dbReference type="Proteomes" id="UP000001822"/>
    </source>
</evidence>
<evidence type="ECO:0000256" key="1">
    <source>
        <dbReference type="ARBA" id="ARBA00004651"/>
    </source>
</evidence>